<comment type="similarity">
    <text evidence="2">Belongs to the bacterial sugar transferase family.</text>
</comment>
<keyword evidence="6 8" id="KW-1133">Transmembrane helix</keyword>
<evidence type="ECO:0000259" key="9">
    <source>
        <dbReference type="Pfam" id="PF02397"/>
    </source>
</evidence>
<reference evidence="10 11" key="1">
    <citation type="submission" date="2018-09" db="EMBL/GenBank/DDBJ databases">
        <title>A clostridial neurotoxin that targets Anopheles mosquitoes.</title>
        <authorList>
            <person name="Contreras E."/>
            <person name="Masuyer G."/>
            <person name="Qureshi N."/>
            <person name="Chawla S."/>
            <person name="Lim H.L."/>
            <person name="Chen J."/>
            <person name="Stenmark P."/>
            <person name="Gill S."/>
        </authorList>
    </citation>
    <scope>NUCLEOTIDE SEQUENCE [LARGE SCALE GENOMIC DNA]</scope>
    <source>
        <strain evidence="10 11">Cbm</strain>
    </source>
</reference>
<dbReference type="Pfam" id="PF02397">
    <property type="entry name" value="Bac_transf"/>
    <property type="match status" value="1"/>
</dbReference>
<evidence type="ECO:0000256" key="1">
    <source>
        <dbReference type="ARBA" id="ARBA00004236"/>
    </source>
</evidence>
<organism evidence="10 11">
    <name type="scientific">Paraclostridium bifermentans</name>
    <name type="common">Clostridium bifermentans</name>
    <dbReference type="NCBI Taxonomy" id="1490"/>
    <lineage>
        <taxon>Bacteria</taxon>
        <taxon>Bacillati</taxon>
        <taxon>Bacillota</taxon>
        <taxon>Clostridia</taxon>
        <taxon>Peptostreptococcales</taxon>
        <taxon>Peptostreptococcaceae</taxon>
        <taxon>Paraclostridium</taxon>
    </lineage>
</organism>
<keyword evidence="5 8" id="KW-0812">Transmembrane</keyword>
<dbReference type="GO" id="GO:0005886">
    <property type="term" value="C:plasma membrane"/>
    <property type="evidence" value="ECO:0007669"/>
    <property type="project" value="UniProtKB-SubCell"/>
</dbReference>
<evidence type="ECO:0000256" key="2">
    <source>
        <dbReference type="ARBA" id="ARBA00006464"/>
    </source>
</evidence>
<accession>A0A5P3XIK4</accession>
<dbReference type="EMBL" id="CP032452">
    <property type="protein sequence ID" value="QEZ70102.1"/>
    <property type="molecule type" value="Genomic_DNA"/>
</dbReference>
<dbReference type="AlphaFoldDB" id="A0A5P3XIK4"/>
<dbReference type="InterPro" id="IPR003362">
    <property type="entry name" value="Bact_transf"/>
</dbReference>
<dbReference type="Proteomes" id="UP000326961">
    <property type="component" value="Chromosome"/>
</dbReference>
<evidence type="ECO:0000256" key="4">
    <source>
        <dbReference type="ARBA" id="ARBA00022679"/>
    </source>
</evidence>
<evidence type="ECO:0000256" key="5">
    <source>
        <dbReference type="ARBA" id="ARBA00022692"/>
    </source>
</evidence>
<evidence type="ECO:0000256" key="8">
    <source>
        <dbReference type="SAM" id="Phobius"/>
    </source>
</evidence>
<keyword evidence="4 10" id="KW-0808">Transferase</keyword>
<gene>
    <name evidence="10" type="ORF">D4A35_14825</name>
</gene>
<feature type="domain" description="Bacterial sugar transferase" evidence="9">
    <location>
        <begin position="34"/>
        <end position="224"/>
    </location>
</feature>
<keyword evidence="3" id="KW-1003">Cell membrane</keyword>
<dbReference type="GO" id="GO:0016780">
    <property type="term" value="F:phosphotransferase activity, for other substituted phosphate groups"/>
    <property type="evidence" value="ECO:0007669"/>
    <property type="project" value="TreeGrafter"/>
</dbReference>
<dbReference type="PANTHER" id="PTHR30576">
    <property type="entry name" value="COLANIC BIOSYNTHESIS UDP-GLUCOSE LIPID CARRIER TRANSFERASE"/>
    <property type="match status" value="1"/>
</dbReference>
<proteinExistence type="inferred from homology"/>
<dbReference type="PANTHER" id="PTHR30576:SF4">
    <property type="entry name" value="UNDECAPRENYL-PHOSPHATE GALACTOSE PHOSPHOTRANSFERASE"/>
    <property type="match status" value="1"/>
</dbReference>
<feature type="transmembrane region" description="Helical" evidence="8">
    <location>
        <begin position="39"/>
        <end position="60"/>
    </location>
</feature>
<evidence type="ECO:0000256" key="7">
    <source>
        <dbReference type="ARBA" id="ARBA00023136"/>
    </source>
</evidence>
<name>A0A5P3XIK4_PARBF</name>
<evidence type="ECO:0000256" key="3">
    <source>
        <dbReference type="ARBA" id="ARBA00022475"/>
    </source>
</evidence>
<evidence type="ECO:0000313" key="10">
    <source>
        <dbReference type="EMBL" id="QEZ70102.1"/>
    </source>
</evidence>
<sequence length="229" mass="26259">MSERFLFEEEIGNESTVALRDIKVKNSFIYLFLKRTIDIVGSFLGILILSPVFIIVAIAIKVEDPKGKVIFGHKRVGKNGKLFPCLKFRSMFANAEEMKKNFTPAQKKEYAETFKLKDDPRITKVGNFIRKTSLDELPQLFNILIGQMTIVGPRPIVTKELEFYGEYENIYKSVHPGLTGLWQVSGRSDTTYDERVELDLEYVSTRNIFKDIYIIVMTVAKVLKREGAC</sequence>
<evidence type="ECO:0000313" key="11">
    <source>
        <dbReference type="Proteomes" id="UP000326961"/>
    </source>
</evidence>
<dbReference type="RefSeq" id="WP_150887050.1">
    <property type="nucleotide sequence ID" value="NZ_CP032452.1"/>
</dbReference>
<comment type="subcellular location">
    <subcellularLocation>
        <location evidence="1">Cell membrane</location>
    </subcellularLocation>
</comment>
<keyword evidence="7 8" id="KW-0472">Membrane</keyword>
<evidence type="ECO:0000256" key="6">
    <source>
        <dbReference type="ARBA" id="ARBA00022989"/>
    </source>
</evidence>
<protein>
    <submittedName>
        <fullName evidence="10">Sugar transferase</fullName>
    </submittedName>
</protein>